<proteinExistence type="predicted"/>
<protein>
    <submittedName>
        <fullName evidence="1">ABC-type transporter, integral membrane subunit</fullName>
    </submittedName>
</protein>
<reference evidence="1 2" key="1">
    <citation type="journal article" date="2015" name="Genome Biol. Evol.">
        <title>The genome of winter moth (Operophtera brumata) provides a genomic perspective on sexual dimorphism and phenology.</title>
        <authorList>
            <person name="Derks M.F."/>
            <person name="Smit S."/>
            <person name="Salis L."/>
            <person name="Schijlen E."/>
            <person name="Bossers A."/>
            <person name="Mateman C."/>
            <person name="Pijl A.S."/>
            <person name="de Ridder D."/>
            <person name="Groenen M.A."/>
            <person name="Visser M.E."/>
            <person name="Megens H.J."/>
        </authorList>
    </citation>
    <scope>NUCLEOTIDE SEQUENCE [LARGE SCALE GENOMIC DNA]</scope>
    <source>
        <strain evidence="1">WM2013NL</strain>
        <tissue evidence="1">Head and thorax</tissue>
    </source>
</reference>
<name>A0A0L7L310_OPEBR</name>
<gene>
    <name evidence="1" type="ORF">OBRU01_16240</name>
</gene>
<sequence length="104" mass="12038">MSCNRQRWTLEPSPLQYKWAFSEYAPPCRMSYREPDSRPLTDLGQRLISHSSLLEPRTQDPRLVSHSSLLEPRTQDPRLPIPTPQDIEAIKKVAQILVMLGEQL</sequence>
<keyword evidence="2" id="KW-1185">Reference proteome</keyword>
<dbReference type="EMBL" id="JTDY01003257">
    <property type="protein sequence ID" value="KOB69862.1"/>
    <property type="molecule type" value="Genomic_DNA"/>
</dbReference>
<evidence type="ECO:0000313" key="2">
    <source>
        <dbReference type="Proteomes" id="UP000037510"/>
    </source>
</evidence>
<organism evidence="1 2">
    <name type="scientific">Operophtera brumata</name>
    <name type="common">Winter moth</name>
    <name type="synonym">Phalaena brumata</name>
    <dbReference type="NCBI Taxonomy" id="104452"/>
    <lineage>
        <taxon>Eukaryota</taxon>
        <taxon>Metazoa</taxon>
        <taxon>Ecdysozoa</taxon>
        <taxon>Arthropoda</taxon>
        <taxon>Hexapoda</taxon>
        <taxon>Insecta</taxon>
        <taxon>Pterygota</taxon>
        <taxon>Neoptera</taxon>
        <taxon>Endopterygota</taxon>
        <taxon>Lepidoptera</taxon>
        <taxon>Glossata</taxon>
        <taxon>Ditrysia</taxon>
        <taxon>Geometroidea</taxon>
        <taxon>Geometridae</taxon>
        <taxon>Larentiinae</taxon>
        <taxon>Operophtera</taxon>
    </lineage>
</organism>
<dbReference type="Proteomes" id="UP000037510">
    <property type="component" value="Unassembled WGS sequence"/>
</dbReference>
<evidence type="ECO:0000313" key="1">
    <source>
        <dbReference type="EMBL" id="KOB69862.1"/>
    </source>
</evidence>
<dbReference type="AlphaFoldDB" id="A0A0L7L310"/>
<accession>A0A0L7L310</accession>
<comment type="caution">
    <text evidence="1">The sequence shown here is derived from an EMBL/GenBank/DDBJ whole genome shotgun (WGS) entry which is preliminary data.</text>
</comment>